<keyword evidence="5 9" id="KW-0812">Transmembrane</keyword>
<keyword evidence="9" id="KW-0679">Respiratory chain</keyword>
<dbReference type="InterPro" id="IPR038430">
    <property type="entry name" value="NDAH_ubi_oxred_su3_sf"/>
</dbReference>
<gene>
    <name evidence="10" type="primary">nad3</name>
</gene>
<evidence type="ECO:0000256" key="5">
    <source>
        <dbReference type="ARBA" id="ARBA00022692"/>
    </source>
</evidence>
<evidence type="ECO:0000256" key="1">
    <source>
        <dbReference type="ARBA" id="ARBA00004370"/>
    </source>
</evidence>
<dbReference type="GO" id="GO:0008137">
    <property type="term" value="F:NADH dehydrogenase (ubiquinone) activity"/>
    <property type="evidence" value="ECO:0007669"/>
    <property type="project" value="UniProtKB-UniRule"/>
</dbReference>
<reference evidence="10" key="1">
    <citation type="journal article" date="2018" name="Sci. Rep.">
        <title>Extensive gene rearrangements in the mitochondrial genomes of two egg parasitoids, Trichogramma japonicum and Trichogramma ostriniae (Hymenoptera: Chalcidoidea: Trichogrammatidae).</title>
        <authorList>
            <person name="Chen L."/>
            <person name="Chen P.Y."/>
            <person name="Xue X.F."/>
            <person name="Hua H.Q."/>
            <person name="Li Y.X."/>
            <person name="Zhang F."/>
            <person name="Wei S.J."/>
        </authorList>
    </citation>
    <scope>NUCLEOTIDE SEQUENCE</scope>
</reference>
<evidence type="ECO:0000256" key="3">
    <source>
        <dbReference type="ARBA" id="ARBA00021007"/>
    </source>
</evidence>
<feature type="transmembrane region" description="Helical" evidence="9">
    <location>
        <begin position="6"/>
        <end position="25"/>
    </location>
</feature>
<organism evidence="10">
    <name type="scientific">Trichogramma ostriniae</name>
    <dbReference type="NCBI Taxonomy" id="99200"/>
    <lineage>
        <taxon>Eukaryota</taxon>
        <taxon>Metazoa</taxon>
        <taxon>Ecdysozoa</taxon>
        <taxon>Arthropoda</taxon>
        <taxon>Hexapoda</taxon>
        <taxon>Insecta</taxon>
        <taxon>Pterygota</taxon>
        <taxon>Neoptera</taxon>
        <taxon>Endopterygota</taxon>
        <taxon>Hymenoptera</taxon>
        <taxon>Apocrita</taxon>
        <taxon>Proctotrupomorpha</taxon>
        <taxon>Chalcidoidea</taxon>
        <taxon>Trichogrammatidae</taxon>
        <taxon>Trichogramma</taxon>
    </lineage>
</organism>
<keyword evidence="9" id="KW-1278">Translocase</keyword>
<keyword evidence="9" id="KW-0830">Ubiquinone</keyword>
<comment type="similarity">
    <text evidence="2 9">Belongs to the complex I subunit 3 family.</text>
</comment>
<sequence>MILFIMFMLFSMMILLLMIMAMLILSKKSFKNREKLSSFECGFDSISKSRIPFSLSFYLIAMIFLIFDVEISLILPMIKSYSIFIFMLNLNFILIFFILLIGLFLEWKEGALKWFKVEN</sequence>
<dbReference type="PANTHER" id="PTHR11058">
    <property type="entry name" value="NADH-UBIQUINONE OXIDOREDUCTASE CHAIN 3"/>
    <property type="match status" value="1"/>
</dbReference>
<accession>A0A384SNA8</accession>
<dbReference type="AlphaFoldDB" id="A0A384SNA8"/>
<dbReference type="InterPro" id="IPR000440">
    <property type="entry name" value="NADH_UbQ/plastoQ_OxRdtase_su3"/>
</dbReference>
<evidence type="ECO:0000256" key="9">
    <source>
        <dbReference type="RuleBase" id="RU003640"/>
    </source>
</evidence>
<comment type="function">
    <text evidence="9">Core subunit of the mitochondrial membrane respiratory chain NADH dehydrogenase (Complex I) which catalyzes electron transfer from NADH through the respiratory chain, using ubiquinone as an electron acceptor. Essential for the catalytic activity of complex I.</text>
</comment>
<keyword evidence="7 9" id="KW-0472">Membrane</keyword>
<dbReference type="EC" id="7.1.1.2" evidence="9"/>
<dbReference type="Gene3D" id="1.20.58.1610">
    <property type="entry name" value="NADH:ubiquinone/plastoquinone oxidoreductase, chain 3"/>
    <property type="match status" value="1"/>
</dbReference>
<feature type="transmembrane region" description="Helical" evidence="9">
    <location>
        <begin position="81"/>
        <end position="105"/>
    </location>
</feature>
<dbReference type="PANTHER" id="PTHR11058:SF9">
    <property type="entry name" value="NADH-UBIQUINONE OXIDOREDUCTASE CHAIN 3"/>
    <property type="match status" value="1"/>
</dbReference>
<dbReference type="EMBL" id="KU577437">
    <property type="protein sequence ID" value="AOM68240.1"/>
    <property type="molecule type" value="Genomic_DNA"/>
</dbReference>
<geneLocation type="mitochondrion" evidence="10"/>
<evidence type="ECO:0000256" key="2">
    <source>
        <dbReference type="ARBA" id="ARBA00008472"/>
    </source>
</evidence>
<keyword evidence="9 10" id="KW-0496">Mitochondrion</keyword>
<dbReference type="Pfam" id="PF00507">
    <property type="entry name" value="Oxidored_q4"/>
    <property type="match status" value="1"/>
</dbReference>
<keyword evidence="4 9" id="KW-0813">Transport</keyword>
<evidence type="ECO:0000313" key="10">
    <source>
        <dbReference type="EMBL" id="AOM68240.1"/>
    </source>
</evidence>
<protein>
    <recommendedName>
        <fullName evidence="3 9">NADH-ubiquinone oxidoreductase chain 3</fullName>
        <ecNumber evidence="9">7.1.1.2</ecNumber>
    </recommendedName>
</protein>
<evidence type="ECO:0000256" key="8">
    <source>
        <dbReference type="ARBA" id="ARBA00049551"/>
    </source>
</evidence>
<keyword evidence="9" id="KW-0249">Electron transport</keyword>
<dbReference type="GO" id="GO:0031966">
    <property type="term" value="C:mitochondrial membrane"/>
    <property type="evidence" value="ECO:0007669"/>
    <property type="project" value="UniProtKB-SubCell"/>
</dbReference>
<keyword evidence="6 9" id="KW-1133">Transmembrane helix</keyword>
<keyword evidence="9" id="KW-0520">NAD</keyword>
<evidence type="ECO:0000256" key="4">
    <source>
        <dbReference type="ARBA" id="ARBA00022448"/>
    </source>
</evidence>
<proteinExistence type="inferred from homology"/>
<feature type="transmembrane region" description="Helical" evidence="9">
    <location>
        <begin position="55"/>
        <end position="75"/>
    </location>
</feature>
<comment type="catalytic activity">
    <reaction evidence="8 9">
        <text>a ubiquinone + NADH + 5 H(+)(in) = a ubiquinol + NAD(+) + 4 H(+)(out)</text>
        <dbReference type="Rhea" id="RHEA:29091"/>
        <dbReference type="Rhea" id="RHEA-COMP:9565"/>
        <dbReference type="Rhea" id="RHEA-COMP:9566"/>
        <dbReference type="ChEBI" id="CHEBI:15378"/>
        <dbReference type="ChEBI" id="CHEBI:16389"/>
        <dbReference type="ChEBI" id="CHEBI:17976"/>
        <dbReference type="ChEBI" id="CHEBI:57540"/>
        <dbReference type="ChEBI" id="CHEBI:57945"/>
        <dbReference type="EC" id="7.1.1.2"/>
    </reaction>
</comment>
<comment type="subcellular location">
    <subcellularLocation>
        <location evidence="1">Membrane</location>
    </subcellularLocation>
    <subcellularLocation>
        <location evidence="9">Mitochondrion membrane</location>
        <topology evidence="9">Multi-pass membrane protein</topology>
    </subcellularLocation>
</comment>
<dbReference type="GO" id="GO:0030964">
    <property type="term" value="C:NADH dehydrogenase complex"/>
    <property type="evidence" value="ECO:0007669"/>
    <property type="project" value="TreeGrafter"/>
</dbReference>
<name>A0A384SNA8_9HYME</name>
<evidence type="ECO:0000256" key="6">
    <source>
        <dbReference type="ARBA" id="ARBA00022989"/>
    </source>
</evidence>
<evidence type="ECO:0000256" key="7">
    <source>
        <dbReference type="ARBA" id="ARBA00023136"/>
    </source>
</evidence>